<proteinExistence type="predicted"/>
<keyword evidence="2" id="KW-1185">Reference proteome</keyword>
<dbReference type="Proteomes" id="UP000789702">
    <property type="component" value="Unassembled WGS sequence"/>
</dbReference>
<sequence>NSEIYHDKILDNKTNEANENNPDMDSGDSGENEEDFEDKENDDATIEENEDVLLFTID</sequence>
<evidence type="ECO:0000313" key="2">
    <source>
        <dbReference type="Proteomes" id="UP000789702"/>
    </source>
</evidence>
<comment type="caution">
    <text evidence="1">The sequence shown here is derived from an EMBL/GenBank/DDBJ whole genome shotgun (WGS) entry which is preliminary data.</text>
</comment>
<protein>
    <submittedName>
        <fullName evidence="1">3179_t:CDS:1</fullName>
    </submittedName>
</protein>
<feature type="non-terminal residue" evidence="1">
    <location>
        <position position="1"/>
    </location>
</feature>
<dbReference type="EMBL" id="CAJVPU010024950">
    <property type="protein sequence ID" value="CAG8694310.1"/>
    <property type="molecule type" value="Genomic_DNA"/>
</dbReference>
<reference evidence="1" key="1">
    <citation type="submission" date="2021-06" db="EMBL/GenBank/DDBJ databases">
        <authorList>
            <person name="Kallberg Y."/>
            <person name="Tangrot J."/>
            <person name="Rosling A."/>
        </authorList>
    </citation>
    <scope>NUCLEOTIDE SEQUENCE</scope>
    <source>
        <strain evidence="1">IL203A</strain>
    </source>
</reference>
<gene>
    <name evidence="1" type="ORF">DHETER_LOCUS11417</name>
</gene>
<accession>A0ACA9P691</accession>
<name>A0ACA9P691_9GLOM</name>
<evidence type="ECO:0000313" key="1">
    <source>
        <dbReference type="EMBL" id="CAG8694310.1"/>
    </source>
</evidence>
<organism evidence="1 2">
    <name type="scientific">Dentiscutata heterogama</name>
    <dbReference type="NCBI Taxonomy" id="1316150"/>
    <lineage>
        <taxon>Eukaryota</taxon>
        <taxon>Fungi</taxon>
        <taxon>Fungi incertae sedis</taxon>
        <taxon>Mucoromycota</taxon>
        <taxon>Glomeromycotina</taxon>
        <taxon>Glomeromycetes</taxon>
        <taxon>Diversisporales</taxon>
        <taxon>Gigasporaceae</taxon>
        <taxon>Dentiscutata</taxon>
    </lineage>
</organism>